<dbReference type="InterPro" id="IPR006593">
    <property type="entry name" value="Cyt_b561/ferric_Rdtase_TM"/>
</dbReference>
<name>A0ABD1YYC3_9MARC</name>
<keyword evidence="9" id="KW-0479">Metal-binding</keyword>
<dbReference type="PROSITE" id="PS50939">
    <property type="entry name" value="CYTOCHROME_B561"/>
    <property type="match status" value="1"/>
</dbReference>
<evidence type="ECO:0000256" key="6">
    <source>
        <dbReference type="ARBA" id="ARBA00022989"/>
    </source>
</evidence>
<keyword evidence="5 8" id="KW-0249">Electron transport</keyword>
<dbReference type="Proteomes" id="UP001605036">
    <property type="component" value="Unassembled WGS sequence"/>
</dbReference>
<dbReference type="EMBL" id="JBHFFA010000003">
    <property type="protein sequence ID" value="KAL2635571.1"/>
    <property type="molecule type" value="Genomic_DNA"/>
</dbReference>
<keyword evidence="9" id="KW-0408">Iron</keyword>
<feature type="chain" id="PRO_5044723687" description="Cytochrome b561 and DOMON domain-containing protein" evidence="11">
    <location>
        <begin position="33"/>
        <end position="416"/>
    </location>
</feature>
<feature type="binding site" description="axial binding residue" evidence="9">
    <location>
        <position position="218"/>
    </location>
    <ligand>
        <name>heme b</name>
        <dbReference type="ChEBI" id="CHEBI:60344"/>
        <label>1</label>
    </ligand>
    <ligandPart>
        <name>Fe</name>
        <dbReference type="ChEBI" id="CHEBI:18248"/>
    </ligandPart>
</feature>
<evidence type="ECO:0000313" key="15">
    <source>
        <dbReference type="EMBL" id="KAL2635573.1"/>
    </source>
</evidence>
<evidence type="ECO:0000256" key="2">
    <source>
        <dbReference type="ARBA" id="ARBA00022448"/>
    </source>
</evidence>
<dbReference type="PANTHER" id="PTHR23130">
    <property type="entry name" value="CYTOCHROME B561 AND DOMON DOMAIN-CONTAINING PROTEIN"/>
    <property type="match status" value="1"/>
</dbReference>
<feature type="transmembrane region" description="Helical" evidence="10">
    <location>
        <begin position="289"/>
        <end position="306"/>
    </location>
</feature>
<feature type="binding site" description="axial binding residue" evidence="9">
    <location>
        <position position="254"/>
    </location>
    <ligand>
        <name>heme b</name>
        <dbReference type="ChEBI" id="CHEBI:60344"/>
        <label>1</label>
    </ligand>
    <ligandPart>
        <name>Fe</name>
        <dbReference type="ChEBI" id="CHEBI:18248"/>
    </ligandPart>
</feature>
<gene>
    <name evidence="14" type="ORF">R1flu_007050</name>
    <name evidence="15" type="ORF">R1flu_007052</name>
</gene>
<dbReference type="EMBL" id="JBHFFA010000003">
    <property type="protein sequence ID" value="KAL2635573.1"/>
    <property type="molecule type" value="Genomic_DNA"/>
</dbReference>
<evidence type="ECO:0000256" key="3">
    <source>
        <dbReference type="ARBA" id="ARBA00022692"/>
    </source>
</evidence>
<organism evidence="14 16">
    <name type="scientific">Riccia fluitans</name>
    <dbReference type="NCBI Taxonomy" id="41844"/>
    <lineage>
        <taxon>Eukaryota</taxon>
        <taxon>Viridiplantae</taxon>
        <taxon>Streptophyta</taxon>
        <taxon>Embryophyta</taxon>
        <taxon>Marchantiophyta</taxon>
        <taxon>Marchantiopsida</taxon>
        <taxon>Marchantiidae</taxon>
        <taxon>Marchantiales</taxon>
        <taxon>Ricciaceae</taxon>
        <taxon>Riccia</taxon>
    </lineage>
</organism>
<keyword evidence="3 10" id="KW-0812">Transmembrane</keyword>
<protein>
    <recommendedName>
        <fullName evidence="8">Cytochrome b561 and DOMON domain-containing protein</fullName>
    </recommendedName>
</protein>
<evidence type="ECO:0000313" key="14">
    <source>
        <dbReference type="EMBL" id="KAL2635571.1"/>
    </source>
</evidence>
<evidence type="ECO:0000256" key="7">
    <source>
        <dbReference type="ARBA" id="ARBA00023136"/>
    </source>
</evidence>
<evidence type="ECO:0000256" key="11">
    <source>
        <dbReference type="SAM" id="SignalP"/>
    </source>
</evidence>
<dbReference type="GO" id="GO:0016020">
    <property type="term" value="C:membrane"/>
    <property type="evidence" value="ECO:0007669"/>
    <property type="project" value="UniProtKB-SubCell"/>
</dbReference>
<comment type="cofactor">
    <cofactor evidence="8">
        <name>heme b</name>
        <dbReference type="ChEBI" id="CHEBI:60344"/>
    </cofactor>
    <text evidence="8">Binds 2 heme b groups non-covalently.</text>
</comment>
<evidence type="ECO:0000256" key="8">
    <source>
        <dbReference type="PIRNR" id="PIRNR037471"/>
    </source>
</evidence>
<evidence type="ECO:0000256" key="9">
    <source>
        <dbReference type="PIRSR" id="PIRSR037471-1"/>
    </source>
</evidence>
<dbReference type="Pfam" id="PF04526">
    <property type="entry name" value="DUF568"/>
    <property type="match status" value="1"/>
</dbReference>
<dbReference type="PROSITE" id="PS50836">
    <property type="entry name" value="DOMON"/>
    <property type="match status" value="1"/>
</dbReference>
<keyword evidence="16" id="KW-1185">Reference proteome</keyword>
<dbReference type="InterPro" id="IPR005018">
    <property type="entry name" value="DOMON_domain"/>
</dbReference>
<feature type="signal peptide" evidence="11">
    <location>
        <begin position="1"/>
        <end position="32"/>
    </location>
</feature>
<proteinExistence type="predicted"/>
<accession>A0ABD1YYC3</accession>
<keyword evidence="7 8" id="KW-0472">Membrane</keyword>
<feature type="domain" description="DOMON" evidence="12">
    <location>
        <begin position="60"/>
        <end position="173"/>
    </location>
</feature>
<evidence type="ECO:0000256" key="10">
    <source>
        <dbReference type="SAM" id="Phobius"/>
    </source>
</evidence>
<dbReference type="PIRSF" id="PIRSF037471">
    <property type="entry name" value="UCP037471"/>
    <property type="match status" value="1"/>
</dbReference>
<evidence type="ECO:0000256" key="4">
    <source>
        <dbReference type="ARBA" id="ARBA00022729"/>
    </source>
</evidence>
<feature type="binding site" description="axial binding residue" evidence="9">
    <location>
        <position position="286"/>
    </location>
    <ligand>
        <name>heme b</name>
        <dbReference type="ChEBI" id="CHEBI:60344"/>
        <label>1</label>
    </ligand>
    <ligandPart>
        <name>Fe</name>
        <dbReference type="ChEBI" id="CHEBI:18248"/>
    </ligandPart>
</feature>
<reference evidence="14 16" key="1">
    <citation type="submission" date="2024-09" db="EMBL/GenBank/DDBJ databases">
        <title>Chromosome-scale assembly of Riccia fluitans.</title>
        <authorList>
            <person name="Paukszto L."/>
            <person name="Sawicki J."/>
            <person name="Karawczyk K."/>
            <person name="Piernik-Szablinska J."/>
            <person name="Szczecinska M."/>
            <person name="Mazdziarz M."/>
        </authorList>
    </citation>
    <scope>NUCLEOTIDE SEQUENCE [LARGE SCALE GENOMIC DNA]</scope>
    <source>
        <strain evidence="14">Rf_01</strain>
        <tissue evidence="14">Aerial parts of the thallus</tissue>
    </source>
</reference>
<feature type="transmembrane region" description="Helical" evidence="10">
    <location>
        <begin position="350"/>
        <end position="378"/>
    </location>
</feature>
<dbReference type="SMART" id="SM00665">
    <property type="entry name" value="B561"/>
    <property type="match status" value="1"/>
</dbReference>
<dbReference type="PANTHER" id="PTHR23130:SF199">
    <property type="entry name" value="CYTOCHROME B561 AND DOMON DOMAIN-CONTAINING PROTEIN"/>
    <property type="match status" value="1"/>
</dbReference>
<dbReference type="InterPro" id="IPR017214">
    <property type="entry name" value="UCP037471"/>
</dbReference>
<comment type="subcellular location">
    <subcellularLocation>
        <location evidence="1">Membrane</location>
    </subcellularLocation>
</comment>
<evidence type="ECO:0000256" key="1">
    <source>
        <dbReference type="ARBA" id="ARBA00004370"/>
    </source>
</evidence>
<evidence type="ECO:0000259" key="12">
    <source>
        <dbReference type="PROSITE" id="PS50836"/>
    </source>
</evidence>
<sequence length="416" mass="45148">MGGLRSRSLALPVFALVYVILVLHGSSQSVVAQSTCSSSVLLSSGGSPKVFQNCTSLPKLGASLAWSFNQSNRHFEFAFQATLPDKNGWAGWGVRPSSSPSMPGASAFIAFNGANGTNVLPYLLQVTPTNASKIDLEVIGNLSAIISGLEVTFGGTLRLKQNQTVLNQLWNVGSSVIGYTPQQHALSGENAESLSELDLSSGSVTQTKVANIDLKNKHGIINGLAWGIMFPMGILAARYMRPFKIFDPLWFYLHVFCQVSAYILGVAGWGTGLRLGSLSESENDTHQSLATAMFTLATLQMTALILRPKPGHKYRKYWNIYHHMVGYTLIIISIVNVFKGIDILSPANGWKVAFVVIIITIAGIALILEIVTWTAWFVERKRVPPTKLGLEDGQATRPAIHGQDNANHQWVADPQL</sequence>
<dbReference type="CDD" id="cd08760">
    <property type="entry name" value="Cyt_b561_FRRS1_like"/>
    <property type="match status" value="1"/>
</dbReference>
<feature type="transmembrane region" description="Helical" evidence="10">
    <location>
        <begin position="219"/>
        <end position="237"/>
    </location>
</feature>
<feature type="transmembrane region" description="Helical" evidence="10">
    <location>
        <begin position="318"/>
        <end position="338"/>
    </location>
</feature>
<keyword evidence="2 8" id="KW-0813">Transport</keyword>
<evidence type="ECO:0000259" key="13">
    <source>
        <dbReference type="PROSITE" id="PS50939"/>
    </source>
</evidence>
<feature type="binding site" description="axial binding residue" evidence="9">
    <location>
        <position position="322"/>
    </location>
    <ligand>
        <name>heme b</name>
        <dbReference type="ChEBI" id="CHEBI:60344"/>
        <label>1</label>
    </ligand>
    <ligandPart>
        <name>Fe</name>
        <dbReference type="ChEBI" id="CHEBI:18248"/>
    </ligandPart>
</feature>
<evidence type="ECO:0000313" key="16">
    <source>
        <dbReference type="Proteomes" id="UP001605036"/>
    </source>
</evidence>
<dbReference type="InterPro" id="IPR045265">
    <property type="entry name" value="AIR12_DOMON"/>
</dbReference>
<feature type="domain" description="Cytochrome b561" evidence="13">
    <location>
        <begin position="180"/>
        <end position="377"/>
    </location>
</feature>
<comment type="caution">
    <text evidence="14">The sequence shown here is derived from an EMBL/GenBank/DDBJ whole genome shotgun (WGS) entry which is preliminary data.</text>
</comment>
<keyword evidence="4 11" id="KW-0732">Signal</keyword>
<evidence type="ECO:0000256" key="5">
    <source>
        <dbReference type="ARBA" id="ARBA00022982"/>
    </source>
</evidence>
<dbReference type="Gene3D" id="1.20.120.1770">
    <property type="match status" value="1"/>
</dbReference>
<feature type="transmembrane region" description="Helical" evidence="10">
    <location>
        <begin position="249"/>
        <end position="269"/>
    </location>
</feature>
<dbReference type="AlphaFoldDB" id="A0ABD1YYC3"/>
<keyword evidence="6 10" id="KW-1133">Transmembrane helix</keyword>